<evidence type="ECO:0000256" key="1">
    <source>
        <dbReference type="SAM" id="MobiDB-lite"/>
    </source>
</evidence>
<gene>
    <name evidence="3" type="ORF">SAMN04487820_101379</name>
</gene>
<name>A0A1G8VY28_ACTMZ</name>
<accession>A0A1G8VY28</accession>
<organism evidence="3 4">
    <name type="scientific">Actinopolyspora mzabensis</name>
    <dbReference type="NCBI Taxonomy" id="995066"/>
    <lineage>
        <taxon>Bacteria</taxon>
        <taxon>Bacillati</taxon>
        <taxon>Actinomycetota</taxon>
        <taxon>Actinomycetes</taxon>
        <taxon>Actinopolysporales</taxon>
        <taxon>Actinopolysporaceae</taxon>
        <taxon>Actinopolyspora</taxon>
    </lineage>
</organism>
<sequence>MQPNPPETAEYPDEWSEGTSHRGVNGHLVTAVHLKPELAERIIDNYTRAPADALPPAQGIDAVNVLTQALAARRKRRLRDPLLLVLVVLTGLTILPYTMVFLLGSALLWLFWSLTFGMRQQRLGLVRKGRTDEDELHPLGLLTTLVFCCGALFALSFTSWLSTLVASAGSTSYYGSVDTPSSPNGLVLLIPVLLFLLCAAAIFTVLLLDKWVTRYLIAEDGGRAKSNSLVGGIADSLLNGVRNRYGDLLTAVSRRGDESTVLAHSGWDAFVGYGERVNAWTLPLVLQARARDEDPPVLRPRELYSAVTGELQSMWDSDLLAPGRRLRGLTVSPLLVVNAGALRENRNTSTARALLSNETGLLVERTDAETTNRLIDEDLEWVRHFQRSSVASWNSEQLVSTMFNIGCDNRTLYLEWNAYCLYPMATRYRLDGAAELSGERVFSATLLEFFQLLGSLSWRWNTLFRSFVRDPVSGDGRSVRSIRELVADEHCANEFQDLDGQRHMTLLEERTLSAVRNHLAERGFDTEGLEQHSTQIINNTSNNFNDSRFLGPQNFGEHGTALMAPSRGSASGGPGKHS</sequence>
<keyword evidence="2" id="KW-0472">Membrane</keyword>
<reference evidence="4" key="1">
    <citation type="submission" date="2016-10" db="EMBL/GenBank/DDBJ databases">
        <authorList>
            <person name="Varghese N."/>
            <person name="Submissions S."/>
        </authorList>
    </citation>
    <scope>NUCLEOTIDE SEQUENCE [LARGE SCALE GENOMIC DNA]</scope>
    <source>
        <strain evidence="4">DSM 45460</strain>
    </source>
</reference>
<feature type="region of interest" description="Disordered" evidence="1">
    <location>
        <begin position="555"/>
        <end position="578"/>
    </location>
</feature>
<dbReference type="RefSeq" id="WP_245693716.1">
    <property type="nucleotide sequence ID" value="NZ_FNFM01000001.1"/>
</dbReference>
<dbReference type="AlphaFoldDB" id="A0A1G8VY28"/>
<feature type="transmembrane region" description="Helical" evidence="2">
    <location>
        <begin position="186"/>
        <end position="208"/>
    </location>
</feature>
<feature type="region of interest" description="Disordered" evidence="1">
    <location>
        <begin position="1"/>
        <end position="22"/>
    </location>
</feature>
<evidence type="ECO:0000313" key="3">
    <source>
        <dbReference type="EMBL" id="SDJ70395.1"/>
    </source>
</evidence>
<keyword evidence="4" id="KW-1185">Reference proteome</keyword>
<protein>
    <submittedName>
        <fullName evidence="3">Uncharacterized protein</fullName>
    </submittedName>
</protein>
<evidence type="ECO:0000313" key="4">
    <source>
        <dbReference type="Proteomes" id="UP000199213"/>
    </source>
</evidence>
<keyword evidence="2" id="KW-1133">Transmembrane helix</keyword>
<feature type="transmembrane region" description="Helical" evidence="2">
    <location>
        <begin position="78"/>
        <end position="95"/>
    </location>
</feature>
<feature type="transmembrane region" description="Helical" evidence="2">
    <location>
        <begin position="139"/>
        <end position="166"/>
    </location>
</feature>
<dbReference type="Proteomes" id="UP000199213">
    <property type="component" value="Unassembled WGS sequence"/>
</dbReference>
<evidence type="ECO:0000256" key="2">
    <source>
        <dbReference type="SAM" id="Phobius"/>
    </source>
</evidence>
<proteinExistence type="predicted"/>
<keyword evidence="2" id="KW-0812">Transmembrane</keyword>
<dbReference type="EMBL" id="FNFM01000001">
    <property type="protein sequence ID" value="SDJ70395.1"/>
    <property type="molecule type" value="Genomic_DNA"/>
</dbReference>